<dbReference type="RefSeq" id="WP_283757284.1">
    <property type="nucleotide sequence ID" value="NZ_JAQOSQ010000003.1"/>
</dbReference>
<feature type="region of interest" description="Disordered" evidence="1">
    <location>
        <begin position="1"/>
        <end position="25"/>
    </location>
</feature>
<feature type="domain" description="GGDEF" evidence="3">
    <location>
        <begin position="257"/>
        <end position="394"/>
    </location>
</feature>
<feature type="transmembrane region" description="Helical" evidence="2">
    <location>
        <begin position="182"/>
        <end position="199"/>
    </location>
</feature>
<name>A0ABT7BV09_9CYAN</name>
<dbReference type="PANTHER" id="PTHR45138:SF9">
    <property type="entry name" value="DIGUANYLATE CYCLASE DGCM-RELATED"/>
    <property type="match status" value="1"/>
</dbReference>
<dbReference type="InterPro" id="IPR029787">
    <property type="entry name" value="Nucleotide_cyclase"/>
</dbReference>
<dbReference type="Gene3D" id="3.30.70.270">
    <property type="match status" value="1"/>
</dbReference>
<evidence type="ECO:0000313" key="5">
    <source>
        <dbReference type="Proteomes" id="UP001232992"/>
    </source>
</evidence>
<evidence type="ECO:0000256" key="1">
    <source>
        <dbReference type="SAM" id="MobiDB-lite"/>
    </source>
</evidence>
<dbReference type="InterPro" id="IPR043128">
    <property type="entry name" value="Rev_trsase/Diguanyl_cyclase"/>
</dbReference>
<dbReference type="PROSITE" id="PS50887">
    <property type="entry name" value="GGDEF"/>
    <property type="match status" value="1"/>
</dbReference>
<feature type="transmembrane region" description="Helical" evidence="2">
    <location>
        <begin position="73"/>
        <end position="91"/>
    </location>
</feature>
<evidence type="ECO:0000256" key="2">
    <source>
        <dbReference type="SAM" id="Phobius"/>
    </source>
</evidence>
<organism evidence="4 5">
    <name type="scientific">Roseofilum casamattae BLCC-M143</name>
    <dbReference type="NCBI Taxonomy" id="3022442"/>
    <lineage>
        <taxon>Bacteria</taxon>
        <taxon>Bacillati</taxon>
        <taxon>Cyanobacteriota</taxon>
        <taxon>Cyanophyceae</taxon>
        <taxon>Desertifilales</taxon>
        <taxon>Desertifilaceae</taxon>
        <taxon>Roseofilum</taxon>
        <taxon>Roseofilum casamattae</taxon>
    </lineage>
</organism>
<dbReference type="NCBIfam" id="TIGR00254">
    <property type="entry name" value="GGDEF"/>
    <property type="match status" value="1"/>
</dbReference>
<evidence type="ECO:0000259" key="3">
    <source>
        <dbReference type="PROSITE" id="PS50887"/>
    </source>
</evidence>
<gene>
    <name evidence="4" type="ORF">PMH09_05435</name>
</gene>
<feature type="compositionally biased region" description="Low complexity" evidence="1">
    <location>
        <begin position="1"/>
        <end position="18"/>
    </location>
</feature>
<evidence type="ECO:0000313" key="4">
    <source>
        <dbReference type="EMBL" id="MDJ1182632.1"/>
    </source>
</evidence>
<dbReference type="InterPro" id="IPR000160">
    <property type="entry name" value="GGDEF_dom"/>
</dbReference>
<sequence length="412" mass="45681">MNQGSKSNCSAIASSNSSEDLGQGTERRTSVYREWQESTIVDRLQTSISITLAGVFVLALLEAILYGEEFASQLLGSRIVTLFALLGCWGLQRTPFARRHATLLLLSLSWSVTLLPQILGTVAGVSQFQPQVWLVMFVGQAAAIPVCSKVHAIAQIVAVAYFCLNHWLLRLPLSDLSDPVDLRSFLFLAIAGITSYFIIQQYERLSHAEWSVRQELDIVKKQVKNLTLYDGLTQLPNRRRFNEYIEQEWRRMKRDLKPLSLIVCRLDYFKPYVYSYGSQTSNECLKTIADAIQTVVKRPADMIARYRGEMFAILLPQTNAEGAMQVATYIHSEISSLKLVHPNSPISPYVTVSLGVSSAVPSNEDSEVTLIVTAGEALAEAQALGGDNIILKAANSGKVSKRRVDANTMDGE</sequence>
<dbReference type="Proteomes" id="UP001232992">
    <property type="component" value="Unassembled WGS sequence"/>
</dbReference>
<comment type="caution">
    <text evidence="4">The sequence shown here is derived from an EMBL/GenBank/DDBJ whole genome shotgun (WGS) entry which is preliminary data.</text>
</comment>
<feature type="transmembrane region" description="Helical" evidence="2">
    <location>
        <begin position="152"/>
        <end position="170"/>
    </location>
</feature>
<accession>A0ABT7BV09</accession>
<dbReference type="InterPro" id="IPR050469">
    <property type="entry name" value="Diguanylate_Cyclase"/>
</dbReference>
<dbReference type="Pfam" id="PF00990">
    <property type="entry name" value="GGDEF"/>
    <property type="match status" value="1"/>
</dbReference>
<dbReference type="PANTHER" id="PTHR45138">
    <property type="entry name" value="REGULATORY COMPONENTS OF SENSORY TRANSDUCTION SYSTEM"/>
    <property type="match status" value="1"/>
</dbReference>
<proteinExistence type="predicted"/>
<feature type="transmembrane region" description="Helical" evidence="2">
    <location>
        <begin position="48"/>
        <end position="67"/>
    </location>
</feature>
<keyword evidence="5" id="KW-1185">Reference proteome</keyword>
<keyword evidence="2" id="KW-0812">Transmembrane</keyword>
<keyword evidence="2" id="KW-0472">Membrane</keyword>
<protein>
    <submittedName>
        <fullName evidence="4">GGDEF domain-containing protein</fullName>
    </submittedName>
</protein>
<dbReference type="EMBL" id="JAQOSQ010000003">
    <property type="protein sequence ID" value="MDJ1182632.1"/>
    <property type="molecule type" value="Genomic_DNA"/>
</dbReference>
<dbReference type="CDD" id="cd01949">
    <property type="entry name" value="GGDEF"/>
    <property type="match status" value="1"/>
</dbReference>
<feature type="transmembrane region" description="Helical" evidence="2">
    <location>
        <begin position="103"/>
        <end position="125"/>
    </location>
</feature>
<dbReference type="SUPFAM" id="SSF55073">
    <property type="entry name" value="Nucleotide cyclase"/>
    <property type="match status" value="1"/>
</dbReference>
<reference evidence="4 5" key="1">
    <citation type="submission" date="2023-01" db="EMBL/GenBank/DDBJ databases">
        <title>Novel diversity within Roseofilum (Cyanobacteria; Desertifilaceae) from marine benthic mats with descriptions of four novel species.</title>
        <authorList>
            <person name="Wang Y."/>
            <person name="Berthold D.E."/>
            <person name="Hu J."/>
            <person name="Lefler F.W."/>
            <person name="Laughinghouse H.D. IV."/>
        </authorList>
    </citation>
    <scope>NUCLEOTIDE SEQUENCE [LARGE SCALE GENOMIC DNA]</scope>
    <source>
        <strain evidence="4 5">BLCC-M143</strain>
    </source>
</reference>
<dbReference type="SMART" id="SM00267">
    <property type="entry name" value="GGDEF"/>
    <property type="match status" value="1"/>
</dbReference>
<keyword evidence="2" id="KW-1133">Transmembrane helix</keyword>